<comment type="caution">
    <text evidence="1">The sequence shown here is derived from an EMBL/GenBank/DDBJ whole genome shotgun (WGS) entry which is preliminary data.</text>
</comment>
<gene>
    <name evidence="1" type="ORF">GNF83_21080</name>
</gene>
<reference evidence="1" key="1">
    <citation type="submission" date="2019-11" db="EMBL/GenBank/DDBJ databases">
        <title>Characterization of Clostridium perfringens isolates from swine manure treated agricultural soils.</title>
        <authorList>
            <person name="Wushke S.T."/>
        </authorList>
    </citation>
    <scope>NUCLEOTIDE SEQUENCE</scope>
    <source>
        <strain evidence="1">X62</strain>
    </source>
</reference>
<accession>A0AAW9KDN3</accession>
<dbReference type="Proteomes" id="UP001288944">
    <property type="component" value="Unassembled WGS sequence"/>
</dbReference>
<name>A0AAW9KDN3_CLOPF</name>
<dbReference type="AlphaFoldDB" id="A0AAW9KDN3"/>
<feature type="non-terminal residue" evidence="1">
    <location>
        <position position="118"/>
    </location>
</feature>
<organism evidence="1 2">
    <name type="scientific">Clostridium perfringens</name>
    <dbReference type="NCBI Taxonomy" id="1502"/>
    <lineage>
        <taxon>Bacteria</taxon>
        <taxon>Bacillati</taxon>
        <taxon>Bacillota</taxon>
        <taxon>Clostridia</taxon>
        <taxon>Eubacteriales</taxon>
        <taxon>Clostridiaceae</taxon>
        <taxon>Clostridium</taxon>
    </lineage>
</organism>
<evidence type="ECO:0000313" key="2">
    <source>
        <dbReference type="Proteomes" id="UP001288944"/>
    </source>
</evidence>
<sequence>MIAVYLLVFMPMPFVIYTAGSAEAVKPMVDVPGGDQQEDGVFMMTTVRRMNANLFMLGWNMFNDDAEYSRKEDALQGRTEEEYQTEQVFNMMGSQSNAMLAAYNKLNIPYQIVTEGIY</sequence>
<protein>
    <submittedName>
        <fullName evidence="1">PDZ domain-containing protein</fullName>
    </submittedName>
</protein>
<proteinExistence type="predicted"/>
<dbReference type="EMBL" id="WNUR01001391">
    <property type="protein sequence ID" value="MDZ7543611.1"/>
    <property type="molecule type" value="Genomic_DNA"/>
</dbReference>
<evidence type="ECO:0000313" key="1">
    <source>
        <dbReference type="EMBL" id="MDZ7543611.1"/>
    </source>
</evidence>